<name>A0A482WWC2_LAOST</name>
<keyword evidence="3" id="KW-1185">Reference proteome</keyword>
<gene>
    <name evidence="2" type="ORF">LSTR_LSTR011365</name>
</gene>
<dbReference type="EMBL" id="QKKF02024413">
    <property type="protein sequence ID" value="RZF37451.1"/>
    <property type="molecule type" value="Genomic_DNA"/>
</dbReference>
<organism evidence="2 3">
    <name type="scientific">Laodelphax striatellus</name>
    <name type="common">Small brown planthopper</name>
    <name type="synonym">Delphax striatella</name>
    <dbReference type="NCBI Taxonomy" id="195883"/>
    <lineage>
        <taxon>Eukaryota</taxon>
        <taxon>Metazoa</taxon>
        <taxon>Ecdysozoa</taxon>
        <taxon>Arthropoda</taxon>
        <taxon>Hexapoda</taxon>
        <taxon>Insecta</taxon>
        <taxon>Pterygota</taxon>
        <taxon>Neoptera</taxon>
        <taxon>Paraneoptera</taxon>
        <taxon>Hemiptera</taxon>
        <taxon>Auchenorrhyncha</taxon>
        <taxon>Fulgoroidea</taxon>
        <taxon>Delphacidae</taxon>
        <taxon>Criomorphinae</taxon>
        <taxon>Laodelphax</taxon>
    </lineage>
</organism>
<comment type="caution">
    <text evidence="2">The sequence shown here is derived from an EMBL/GenBank/DDBJ whole genome shotgun (WGS) entry which is preliminary data.</text>
</comment>
<evidence type="ECO:0000256" key="1">
    <source>
        <dbReference type="SAM" id="MobiDB-lite"/>
    </source>
</evidence>
<feature type="region of interest" description="Disordered" evidence="1">
    <location>
        <begin position="20"/>
        <end position="42"/>
    </location>
</feature>
<dbReference type="AlphaFoldDB" id="A0A482WWC2"/>
<evidence type="ECO:0000313" key="2">
    <source>
        <dbReference type="EMBL" id="RZF37451.1"/>
    </source>
</evidence>
<accession>A0A482WWC2</accession>
<protein>
    <submittedName>
        <fullName evidence="2">Uncharacterized protein</fullName>
    </submittedName>
</protein>
<reference evidence="2 3" key="1">
    <citation type="journal article" date="2017" name="Gigascience">
        <title>Genome sequence of the small brown planthopper, Laodelphax striatellus.</title>
        <authorList>
            <person name="Zhu J."/>
            <person name="Jiang F."/>
            <person name="Wang X."/>
            <person name="Yang P."/>
            <person name="Bao Y."/>
            <person name="Zhao W."/>
            <person name="Wang W."/>
            <person name="Lu H."/>
            <person name="Wang Q."/>
            <person name="Cui N."/>
            <person name="Li J."/>
            <person name="Chen X."/>
            <person name="Luo L."/>
            <person name="Yu J."/>
            <person name="Kang L."/>
            <person name="Cui F."/>
        </authorList>
    </citation>
    <scope>NUCLEOTIDE SEQUENCE [LARGE SCALE GENOMIC DNA]</scope>
    <source>
        <strain evidence="2">Lst14</strain>
    </source>
</reference>
<dbReference type="Proteomes" id="UP000291343">
    <property type="component" value="Unassembled WGS sequence"/>
</dbReference>
<dbReference type="InParanoid" id="A0A482WWC2"/>
<evidence type="ECO:0000313" key="3">
    <source>
        <dbReference type="Proteomes" id="UP000291343"/>
    </source>
</evidence>
<sequence length="189" mass="21794">MASSNCKNCIHHCGRAMLKRDKETQTNGELNNESRKPTDMGSHPGKVLTVICNCNKETHADTKNECICHKADIVRHINRSSYLNHQLDSSINSLQASEPYDFNIHGLREWRSSRVEASTSRKRKSTFDDVETNIKAKKARDEIVEILRRESEQKTDILEIPRRSSVKLEPKLAVMERYRDELRSRVSKS</sequence>
<proteinExistence type="predicted"/>
<dbReference type="SMR" id="A0A482WWC2"/>